<sequence length="221" mass="24508">MKRTVTVQRIGFLRSVHSSSGLVRLLGAGEAAAEAPAGMDVAERLSLWFGAFDAITLQGLHQQLRAITTPASDRTRTSTPAELAEEYRQVRGVLAKMIARPVEMAADAPRHADYERRHQQLQRQMEQMIAALRDHARQACAKRSTSLRQLAALDAAFEQLLAHREQTLLPKSAGLLKPRFDGGSDAFVETWRQALLAELDLRLEPVAGLLAALDKEWNIPR</sequence>
<dbReference type="EMBL" id="JAEPWM010000005">
    <property type="protein sequence ID" value="MBK6007113.1"/>
    <property type="molecule type" value="Genomic_DNA"/>
</dbReference>
<evidence type="ECO:0000256" key="1">
    <source>
        <dbReference type="SAM" id="Coils"/>
    </source>
</evidence>
<dbReference type="InterPro" id="IPR021783">
    <property type="entry name" value="DUF3348"/>
</dbReference>
<protein>
    <submittedName>
        <fullName evidence="2">DUF3348 family protein</fullName>
    </submittedName>
</protein>
<feature type="coiled-coil region" evidence="1">
    <location>
        <begin position="111"/>
        <end position="138"/>
    </location>
</feature>
<keyword evidence="1" id="KW-0175">Coiled coil</keyword>
<dbReference type="Proteomes" id="UP000630528">
    <property type="component" value="Unassembled WGS sequence"/>
</dbReference>
<name>A0A934WN27_9BURK</name>
<dbReference type="AlphaFoldDB" id="A0A934WN27"/>
<reference evidence="2" key="2">
    <citation type="submission" date="2021-01" db="EMBL/GenBank/DDBJ databases">
        <authorList>
            <person name="Kang M."/>
        </authorList>
    </citation>
    <scope>NUCLEOTIDE SEQUENCE</scope>
    <source>
        <strain evidence="2">KACC 17527</strain>
    </source>
</reference>
<comment type="caution">
    <text evidence="2">The sequence shown here is derived from an EMBL/GenBank/DDBJ whole genome shotgun (WGS) entry which is preliminary data.</text>
</comment>
<proteinExistence type="predicted"/>
<evidence type="ECO:0000313" key="2">
    <source>
        <dbReference type="EMBL" id="MBK6007113.1"/>
    </source>
</evidence>
<dbReference type="RefSeq" id="WP_201171934.1">
    <property type="nucleotide sequence ID" value="NZ_JAEPWM010000005.1"/>
</dbReference>
<accession>A0A934WN27</accession>
<keyword evidence="3" id="KW-1185">Reference proteome</keyword>
<organism evidence="2 3">
    <name type="scientific">Ramlibacter ginsenosidimutans</name>
    <dbReference type="NCBI Taxonomy" id="502333"/>
    <lineage>
        <taxon>Bacteria</taxon>
        <taxon>Pseudomonadati</taxon>
        <taxon>Pseudomonadota</taxon>
        <taxon>Betaproteobacteria</taxon>
        <taxon>Burkholderiales</taxon>
        <taxon>Comamonadaceae</taxon>
        <taxon>Ramlibacter</taxon>
    </lineage>
</organism>
<dbReference type="Pfam" id="PF11828">
    <property type="entry name" value="DUF3348"/>
    <property type="match status" value="2"/>
</dbReference>
<gene>
    <name evidence="2" type="ORF">JJB11_13515</name>
</gene>
<evidence type="ECO:0000313" key="3">
    <source>
        <dbReference type="Proteomes" id="UP000630528"/>
    </source>
</evidence>
<reference evidence="2" key="1">
    <citation type="journal article" date="2012" name="J. Microbiol. Biotechnol.">
        <title>Ramlibacter ginsenosidimutans sp. nov., with ginsenoside-converting activity.</title>
        <authorList>
            <person name="Wang L."/>
            <person name="An D.S."/>
            <person name="Kim S.G."/>
            <person name="Jin F.X."/>
            <person name="Kim S.C."/>
            <person name="Lee S.T."/>
            <person name="Im W.T."/>
        </authorList>
    </citation>
    <scope>NUCLEOTIDE SEQUENCE</scope>
    <source>
        <strain evidence="2">KACC 17527</strain>
    </source>
</reference>